<dbReference type="AlphaFoldDB" id="A0A665TPP5"/>
<evidence type="ECO:0000256" key="9">
    <source>
        <dbReference type="ARBA" id="ARBA00023163"/>
    </source>
</evidence>
<dbReference type="PROSITE" id="PS50157">
    <property type="entry name" value="ZINC_FINGER_C2H2_2"/>
    <property type="match status" value="4"/>
</dbReference>
<sequence length="323" mass="36564">MSDAHLLRVLLNQRLAAAAEDIWGLFQKTILEYQQEVVRSKGEIVQLKQQVGQLTTLFTTDTQSASKDALSLQQPDQIPIVRRKDTHYSREVKEEQVDLCTIPDQEADSSAYKKIRCAESETITSVDSQILSTFNAITVTLDDDNEWDESDGSCSYSCGQNHGSASFRAQKRAKTNKGDCRFCGKKFKKDSALIRHMDEIHMGERAFKCSDCDKEFARRDHLAVHLRIHTGEKPHKCTFCGKSFAQSSNLNVHLRMHTGEKPYFCKSCGKMVAHTTHLKNCGIRESKQEKSFRCVVCGKKFQTASKLKAHMKVHEARKPTTTV</sequence>
<keyword evidence="14" id="KW-1185">Reference proteome</keyword>
<dbReference type="FunFam" id="3.30.160.60:FF:000446">
    <property type="entry name" value="Zinc finger protein"/>
    <property type="match status" value="1"/>
</dbReference>
<evidence type="ECO:0000259" key="12">
    <source>
        <dbReference type="PROSITE" id="PS50157"/>
    </source>
</evidence>
<dbReference type="Pfam" id="PF00096">
    <property type="entry name" value="zf-C2H2"/>
    <property type="match status" value="4"/>
</dbReference>
<evidence type="ECO:0000256" key="7">
    <source>
        <dbReference type="ARBA" id="ARBA00023015"/>
    </source>
</evidence>
<protein>
    <submittedName>
        <fullName evidence="13">Gastrula zinc finger protein XlCGF52.1-like</fullName>
    </submittedName>
</protein>
<dbReference type="Proteomes" id="UP000472264">
    <property type="component" value="Chromosome 15"/>
</dbReference>
<dbReference type="OMA" id="KFFTQTS"/>
<evidence type="ECO:0000256" key="6">
    <source>
        <dbReference type="ARBA" id="ARBA00022833"/>
    </source>
</evidence>
<keyword evidence="3" id="KW-0479">Metal-binding</keyword>
<comment type="similarity">
    <text evidence="2">Belongs to the krueppel C2H2-type zinc-finger protein family.</text>
</comment>
<keyword evidence="6" id="KW-0862">Zinc</keyword>
<dbReference type="GO" id="GO:0000981">
    <property type="term" value="F:DNA-binding transcription factor activity, RNA polymerase II-specific"/>
    <property type="evidence" value="ECO:0007669"/>
    <property type="project" value="TreeGrafter"/>
</dbReference>
<dbReference type="Gene3D" id="3.30.160.60">
    <property type="entry name" value="Classic Zinc Finger"/>
    <property type="match status" value="5"/>
</dbReference>
<name>A0A665TPP5_ECHNA</name>
<dbReference type="FunFam" id="3.30.160.60:FF:001465">
    <property type="entry name" value="Zinc finger protein 560"/>
    <property type="match status" value="1"/>
</dbReference>
<evidence type="ECO:0000256" key="8">
    <source>
        <dbReference type="ARBA" id="ARBA00023125"/>
    </source>
</evidence>
<evidence type="ECO:0000313" key="14">
    <source>
        <dbReference type="Proteomes" id="UP000472264"/>
    </source>
</evidence>
<evidence type="ECO:0000256" key="2">
    <source>
        <dbReference type="ARBA" id="ARBA00006991"/>
    </source>
</evidence>
<keyword evidence="8" id="KW-0238">DNA-binding</keyword>
<evidence type="ECO:0000256" key="3">
    <source>
        <dbReference type="ARBA" id="ARBA00022723"/>
    </source>
</evidence>
<dbReference type="GO" id="GO:0008270">
    <property type="term" value="F:zinc ion binding"/>
    <property type="evidence" value="ECO:0007669"/>
    <property type="project" value="UniProtKB-KW"/>
</dbReference>
<evidence type="ECO:0000256" key="5">
    <source>
        <dbReference type="ARBA" id="ARBA00022771"/>
    </source>
</evidence>
<dbReference type="FunFam" id="3.30.160.60:FF:000646">
    <property type="entry name" value="Myeloid zinc finger 1"/>
    <property type="match status" value="1"/>
</dbReference>
<comment type="subcellular location">
    <subcellularLocation>
        <location evidence="1">Nucleus</location>
    </subcellularLocation>
</comment>
<dbReference type="InterPro" id="IPR036236">
    <property type="entry name" value="Znf_C2H2_sf"/>
</dbReference>
<dbReference type="PROSITE" id="PS00028">
    <property type="entry name" value="ZINC_FINGER_C2H2_1"/>
    <property type="match status" value="4"/>
</dbReference>
<reference evidence="13" key="1">
    <citation type="submission" date="2021-04" db="EMBL/GenBank/DDBJ databases">
        <authorList>
            <consortium name="Wellcome Sanger Institute Data Sharing"/>
        </authorList>
    </citation>
    <scope>NUCLEOTIDE SEQUENCE [LARGE SCALE GENOMIC DNA]</scope>
</reference>
<dbReference type="InParanoid" id="A0A665TPP5"/>
<evidence type="ECO:0000313" key="13">
    <source>
        <dbReference type="Ensembl" id="ENSENLP00000008727.1"/>
    </source>
</evidence>
<dbReference type="FunFam" id="3.30.160.60:FF:000663">
    <property type="entry name" value="Zinc finger protein 45"/>
    <property type="match status" value="1"/>
</dbReference>
<dbReference type="SMART" id="SM00355">
    <property type="entry name" value="ZnF_C2H2"/>
    <property type="match status" value="4"/>
</dbReference>
<evidence type="ECO:0000256" key="11">
    <source>
        <dbReference type="PROSITE-ProRule" id="PRU00042"/>
    </source>
</evidence>
<evidence type="ECO:0000256" key="4">
    <source>
        <dbReference type="ARBA" id="ARBA00022737"/>
    </source>
</evidence>
<feature type="domain" description="C2H2-type" evidence="12">
    <location>
        <begin position="207"/>
        <end position="234"/>
    </location>
</feature>
<dbReference type="GO" id="GO:0000978">
    <property type="term" value="F:RNA polymerase II cis-regulatory region sequence-specific DNA binding"/>
    <property type="evidence" value="ECO:0007669"/>
    <property type="project" value="TreeGrafter"/>
</dbReference>
<keyword evidence="10" id="KW-0539">Nucleus</keyword>
<feature type="domain" description="C2H2-type" evidence="12">
    <location>
        <begin position="178"/>
        <end position="206"/>
    </location>
</feature>
<dbReference type="Ensembl" id="ENSENLT00000009151.1">
    <property type="protein sequence ID" value="ENSENLP00000008727.1"/>
    <property type="gene ID" value="ENSENLG00000004267.1"/>
</dbReference>
<organism evidence="13 14">
    <name type="scientific">Echeneis naucrates</name>
    <name type="common">Live sharksucker</name>
    <dbReference type="NCBI Taxonomy" id="173247"/>
    <lineage>
        <taxon>Eukaryota</taxon>
        <taxon>Metazoa</taxon>
        <taxon>Chordata</taxon>
        <taxon>Craniata</taxon>
        <taxon>Vertebrata</taxon>
        <taxon>Euteleostomi</taxon>
        <taxon>Actinopterygii</taxon>
        <taxon>Neopterygii</taxon>
        <taxon>Teleostei</taxon>
        <taxon>Neoteleostei</taxon>
        <taxon>Acanthomorphata</taxon>
        <taxon>Carangaria</taxon>
        <taxon>Carangiformes</taxon>
        <taxon>Echeneidae</taxon>
        <taxon>Echeneis</taxon>
    </lineage>
</organism>
<dbReference type="SUPFAM" id="SSF57667">
    <property type="entry name" value="beta-beta-alpha zinc fingers"/>
    <property type="match status" value="3"/>
</dbReference>
<feature type="domain" description="C2H2-type" evidence="12">
    <location>
        <begin position="235"/>
        <end position="262"/>
    </location>
</feature>
<keyword evidence="4" id="KW-0677">Repeat</keyword>
<gene>
    <name evidence="13" type="primary">LOC115055810</name>
</gene>
<keyword evidence="7" id="KW-0805">Transcription regulation</keyword>
<feature type="domain" description="C2H2-type" evidence="12">
    <location>
        <begin position="292"/>
        <end position="319"/>
    </location>
</feature>
<reference evidence="13" key="3">
    <citation type="submission" date="2025-09" db="UniProtKB">
        <authorList>
            <consortium name="Ensembl"/>
        </authorList>
    </citation>
    <scope>IDENTIFICATION</scope>
</reference>
<proteinExistence type="inferred from homology"/>
<evidence type="ECO:0000256" key="10">
    <source>
        <dbReference type="ARBA" id="ARBA00023242"/>
    </source>
</evidence>
<keyword evidence="5 11" id="KW-0863">Zinc-finger</keyword>
<dbReference type="PANTHER" id="PTHR23235">
    <property type="entry name" value="KRUEPPEL-LIKE TRANSCRIPTION FACTOR"/>
    <property type="match status" value="1"/>
</dbReference>
<dbReference type="GO" id="GO:0000122">
    <property type="term" value="P:negative regulation of transcription by RNA polymerase II"/>
    <property type="evidence" value="ECO:0007669"/>
    <property type="project" value="UniProtKB-ARBA"/>
</dbReference>
<accession>A0A665TPP5</accession>
<dbReference type="InterPro" id="IPR013087">
    <property type="entry name" value="Znf_C2H2_type"/>
</dbReference>
<dbReference type="GO" id="GO:0005634">
    <property type="term" value="C:nucleus"/>
    <property type="evidence" value="ECO:0007669"/>
    <property type="project" value="UniProtKB-SubCell"/>
</dbReference>
<dbReference type="PANTHER" id="PTHR23235:SF142">
    <property type="entry name" value="ZINC FINGER PROTEIN 384"/>
    <property type="match status" value="1"/>
</dbReference>
<reference evidence="13" key="2">
    <citation type="submission" date="2025-08" db="UniProtKB">
        <authorList>
            <consortium name="Ensembl"/>
        </authorList>
    </citation>
    <scope>IDENTIFICATION</scope>
</reference>
<evidence type="ECO:0000256" key="1">
    <source>
        <dbReference type="ARBA" id="ARBA00004123"/>
    </source>
</evidence>
<keyword evidence="9" id="KW-0804">Transcription</keyword>